<feature type="compositionally biased region" description="Basic and acidic residues" evidence="1">
    <location>
        <begin position="657"/>
        <end position="680"/>
    </location>
</feature>
<feature type="region of interest" description="Disordered" evidence="1">
    <location>
        <begin position="411"/>
        <end position="437"/>
    </location>
</feature>
<dbReference type="PANTHER" id="PTHR13265:SF0">
    <property type="entry name" value="HPR1"/>
    <property type="match status" value="1"/>
</dbReference>
<dbReference type="InParanoid" id="A0A1Z5J631"/>
<name>A0A1Z5J631_FISSO</name>
<feature type="compositionally biased region" description="Basic and acidic residues" evidence="1">
    <location>
        <begin position="425"/>
        <end position="437"/>
    </location>
</feature>
<gene>
    <name evidence="2" type="ORF">FisN_6Lh169</name>
</gene>
<sequence length="755" mass="85239">MFPTELSVKFWEEYVEPSYDMIFSDTMWWTNNHASWLALVKVTVKLLSNDLPKQHAARLMQMVARVYPLSEKSGVKVWGSVNTENVVEMESATFFETQQADLVASDKNEHDLSDEHGAITDYSFYESFWKLQHDFHNPNAIAVADFLRRLQTFFSALESHKPDNLADKSDASRNTRKYLTSSRLLVTQLRDIDFRLHVLTQFLITAHHLTNQVDSLTSRLSEHLIKAKRLMKNMGTQAAYHLKIIESILETLEPQWRRWKQNKCKPDLDIPRQNITGQKRKHISQATPDESADLITTKSHAHYSVAEVQMDLTKLSRKMRSVVPSVENHLEDYVEALDPDSGIEAEYHPKNESLFSWRALRLLSDQHVGRQFGKIGPNGDFEVAVRDIYKEEKNVEIPGKAPVYDEIDLDEMCNSNDHPQGQDSAEQKEDCRSDGNNDWNLDVHDDSMLQEAGDASNIETENNINDDVADTGNNEGVEDLALSDAGESAYEIAEEGPIEVVEINHDEGDEMAIGGKPFRNNGCFENGTADQVNSELVVSDGNQNETPGATNKIDSDGAQDASEELTSLNEKEAEKKRELPAARSTNSNSGRSPPRSQTGSDNRRSRQSPPRENRRSPPRGPTGPDNGDNTRSPPRDDRRERRFDGGRRGDGSQVESRPGRRGDGFDSRRGPAEDPKDSRGRGNQAPSRVSTRDHDRGRDTDRRGGHERPRNNDAARGRTGVSGRGDDTTRGPLQGRERHNDGDWKNDRRRGGRRR</sequence>
<feature type="compositionally biased region" description="Basic and acidic residues" evidence="1">
    <location>
        <begin position="724"/>
        <end position="746"/>
    </location>
</feature>
<feature type="compositionally biased region" description="Basic and acidic residues" evidence="1">
    <location>
        <begin position="690"/>
        <end position="716"/>
    </location>
</feature>
<keyword evidence="3" id="KW-1185">Reference proteome</keyword>
<proteinExistence type="predicted"/>
<feature type="compositionally biased region" description="Polar residues" evidence="1">
    <location>
        <begin position="583"/>
        <end position="600"/>
    </location>
</feature>
<feature type="compositionally biased region" description="Basic and acidic residues" evidence="1">
    <location>
        <begin position="633"/>
        <end position="650"/>
    </location>
</feature>
<dbReference type="Pfam" id="PF11957">
    <property type="entry name" value="efThoc1"/>
    <property type="match status" value="2"/>
</dbReference>
<dbReference type="EMBL" id="BDSP01000007">
    <property type="protein sequence ID" value="GAX09454.1"/>
    <property type="molecule type" value="Genomic_DNA"/>
</dbReference>
<dbReference type="GO" id="GO:0006406">
    <property type="term" value="P:mRNA export from nucleus"/>
    <property type="evidence" value="ECO:0007669"/>
    <property type="project" value="TreeGrafter"/>
</dbReference>
<feature type="compositionally biased region" description="Basic and acidic residues" evidence="1">
    <location>
        <begin position="569"/>
        <end position="580"/>
    </location>
</feature>
<feature type="compositionally biased region" description="Basic and acidic residues" evidence="1">
    <location>
        <begin position="601"/>
        <end position="615"/>
    </location>
</feature>
<organism evidence="2 3">
    <name type="scientific">Fistulifera solaris</name>
    <name type="common">Oleaginous diatom</name>
    <dbReference type="NCBI Taxonomy" id="1519565"/>
    <lineage>
        <taxon>Eukaryota</taxon>
        <taxon>Sar</taxon>
        <taxon>Stramenopiles</taxon>
        <taxon>Ochrophyta</taxon>
        <taxon>Bacillariophyta</taxon>
        <taxon>Bacillariophyceae</taxon>
        <taxon>Bacillariophycidae</taxon>
        <taxon>Naviculales</taxon>
        <taxon>Naviculaceae</taxon>
        <taxon>Fistulifera</taxon>
    </lineage>
</organism>
<evidence type="ECO:0000313" key="2">
    <source>
        <dbReference type="EMBL" id="GAX09454.1"/>
    </source>
</evidence>
<accession>A0A1Z5J631</accession>
<protein>
    <submittedName>
        <fullName evidence="2">THO complex subunit 1</fullName>
    </submittedName>
</protein>
<reference evidence="2 3" key="1">
    <citation type="journal article" date="2015" name="Plant Cell">
        <title>Oil accumulation by the oleaginous diatom Fistulifera solaris as revealed by the genome and transcriptome.</title>
        <authorList>
            <person name="Tanaka T."/>
            <person name="Maeda Y."/>
            <person name="Veluchamy A."/>
            <person name="Tanaka M."/>
            <person name="Abida H."/>
            <person name="Marechal E."/>
            <person name="Bowler C."/>
            <person name="Muto M."/>
            <person name="Sunaga Y."/>
            <person name="Tanaka M."/>
            <person name="Yoshino T."/>
            <person name="Taniguchi T."/>
            <person name="Fukuda Y."/>
            <person name="Nemoto M."/>
            <person name="Matsumoto M."/>
            <person name="Wong P.S."/>
            <person name="Aburatani S."/>
            <person name="Fujibuchi W."/>
        </authorList>
    </citation>
    <scope>NUCLEOTIDE SEQUENCE [LARGE SCALE GENOMIC DNA]</scope>
    <source>
        <strain evidence="2 3">JPCC DA0580</strain>
    </source>
</reference>
<feature type="region of interest" description="Disordered" evidence="1">
    <location>
        <begin position="511"/>
        <end position="755"/>
    </location>
</feature>
<evidence type="ECO:0000313" key="3">
    <source>
        <dbReference type="Proteomes" id="UP000198406"/>
    </source>
</evidence>
<dbReference type="OrthoDB" id="10257415at2759"/>
<dbReference type="InterPro" id="IPR021861">
    <property type="entry name" value="THO_THOC1"/>
</dbReference>
<dbReference type="AlphaFoldDB" id="A0A1Z5J631"/>
<dbReference type="Proteomes" id="UP000198406">
    <property type="component" value="Unassembled WGS sequence"/>
</dbReference>
<comment type="caution">
    <text evidence="2">The sequence shown here is derived from an EMBL/GenBank/DDBJ whole genome shotgun (WGS) entry which is preliminary data.</text>
</comment>
<feature type="compositionally biased region" description="Polar residues" evidence="1">
    <location>
        <begin position="528"/>
        <end position="549"/>
    </location>
</feature>
<dbReference type="PANTHER" id="PTHR13265">
    <property type="entry name" value="THO COMPLEX SUBUNIT 1"/>
    <property type="match status" value="1"/>
</dbReference>
<evidence type="ECO:0000256" key="1">
    <source>
        <dbReference type="SAM" id="MobiDB-lite"/>
    </source>
</evidence>
<feature type="compositionally biased region" description="Polar residues" evidence="1">
    <location>
        <begin position="413"/>
        <end position="424"/>
    </location>
</feature>
<dbReference type="GO" id="GO:0000445">
    <property type="term" value="C:THO complex part of transcription export complex"/>
    <property type="evidence" value="ECO:0007669"/>
    <property type="project" value="TreeGrafter"/>
</dbReference>